<dbReference type="EMBL" id="CP036246">
    <property type="protein sequence ID" value="QEP40304.1"/>
    <property type="molecule type" value="Genomic_DNA"/>
</dbReference>
<protein>
    <submittedName>
        <fullName evidence="1">Uncharacterized protein</fullName>
    </submittedName>
</protein>
<dbReference type="KEGG" id="apoc:APORC_0689"/>
<organism evidence="1 2">
    <name type="scientific">Arcobacter porcinus</name>
    <dbReference type="NCBI Taxonomy" id="1935204"/>
    <lineage>
        <taxon>Bacteria</taxon>
        <taxon>Pseudomonadati</taxon>
        <taxon>Campylobacterota</taxon>
        <taxon>Epsilonproteobacteria</taxon>
        <taxon>Campylobacterales</taxon>
        <taxon>Arcobacteraceae</taxon>
        <taxon>Arcobacter</taxon>
    </lineage>
</organism>
<accession>A0A5C2HDP8</accession>
<reference evidence="1 2" key="2">
    <citation type="submission" date="2019-09" db="EMBL/GenBank/DDBJ databases">
        <title>Taxonomic note: a critical rebuttal of the proposed division of the genus Arcobacter into six genera, emended descriptions of Arcobacter anaerophilus and the genus Arcobacter, and an assessment of genus-level boundaries for Epsilonproteobacteria using in silico genomic comparator tools.</title>
        <authorList>
            <person name="On S.L.W."/>
            <person name="Miller W.G."/>
            <person name="Biggs P."/>
            <person name="Cornelius A."/>
            <person name="Vandamme P."/>
        </authorList>
    </citation>
    <scope>NUCLEOTIDE SEQUENCE [LARGE SCALE GENOMIC DNA]</scope>
    <source>
        <strain evidence="1 2">CCUG 56899</strain>
    </source>
</reference>
<reference evidence="1 2" key="1">
    <citation type="submission" date="2019-09" db="EMBL/GenBank/DDBJ databases">
        <title>Complete genome sequencing of four Arcobacter species reveals a diverse suite of mobile elements.</title>
        <authorList>
            <person name="Miller W.G."/>
            <person name="Yee E."/>
            <person name="Bono J.L."/>
        </authorList>
    </citation>
    <scope>NUCLEOTIDE SEQUENCE [LARGE SCALE GENOMIC DNA]</scope>
    <source>
        <strain evidence="1 2">CCUG 56899</strain>
    </source>
</reference>
<evidence type="ECO:0000313" key="2">
    <source>
        <dbReference type="Proteomes" id="UP000322644"/>
    </source>
</evidence>
<name>A0A5C2HDP8_9BACT</name>
<dbReference type="RefSeq" id="WP_066387350.1">
    <property type="nucleotide sequence ID" value="NZ_CP036246.2"/>
</dbReference>
<proteinExistence type="predicted"/>
<dbReference type="Proteomes" id="UP000322644">
    <property type="component" value="Chromosome"/>
</dbReference>
<dbReference type="AlphaFoldDB" id="A0A5C2HDP8"/>
<evidence type="ECO:0000313" key="1">
    <source>
        <dbReference type="EMBL" id="QEP40304.1"/>
    </source>
</evidence>
<gene>
    <name evidence="1" type="ORF">APORC_0689</name>
</gene>
<sequence>MEYLKKYDTYKYQVALNIEFNPSIKQECLLINTYLCFDDLETFIRFDISSNSSFRYKILTEIEAVELLKRYHFSQIVKDWGLGE</sequence>